<proteinExistence type="predicted"/>
<dbReference type="EMBL" id="VSSQ01011707">
    <property type="protein sequence ID" value="MPM47513.1"/>
    <property type="molecule type" value="Genomic_DNA"/>
</dbReference>
<organism evidence="1">
    <name type="scientific">bioreactor metagenome</name>
    <dbReference type="NCBI Taxonomy" id="1076179"/>
    <lineage>
        <taxon>unclassified sequences</taxon>
        <taxon>metagenomes</taxon>
        <taxon>ecological metagenomes</taxon>
    </lineage>
</organism>
<dbReference type="SUPFAM" id="SSF143011">
    <property type="entry name" value="RelE-like"/>
    <property type="match status" value="1"/>
</dbReference>
<protein>
    <recommendedName>
        <fullName evidence="2">Plasmid maintenance system killer protein</fullName>
    </recommendedName>
</protein>
<dbReference type="AlphaFoldDB" id="A0A645A9I8"/>
<accession>A0A645A9I8</accession>
<dbReference type="InterPro" id="IPR035093">
    <property type="entry name" value="RelE/ParE_toxin_dom_sf"/>
</dbReference>
<dbReference type="Gene3D" id="3.30.2310.20">
    <property type="entry name" value="RelE-like"/>
    <property type="match status" value="1"/>
</dbReference>
<evidence type="ECO:0008006" key="2">
    <source>
        <dbReference type="Google" id="ProtNLM"/>
    </source>
</evidence>
<comment type="caution">
    <text evidence="1">The sequence shown here is derived from an EMBL/GenBank/DDBJ whole genome shotgun (WGS) entry which is preliminary data.</text>
</comment>
<evidence type="ECO:0000313" key="1">
    <source>
        <dbReference type="EMBL" id="MPM47513.1"/>
    </source>
</evidence>
<name>A0A645A9I8_9ZZZZ</name>
<sequence length="98" mass="11128">MRVYYRTNKLEKQCTDASQAQKTYGRDIAAKLQMRIDQITAAESIEELVQCRIGDCHPLTGDRKGQFAMSLAQPHRLIIISITDDLSATEVISIEDYH</sequence>
<gene>
    <name evidence="1" type="ORF">SDC9_94224</name>
</gene>
<reference evidence="1" key="1">
    <citation type="submission" date="2019-08" db="EMBL/GenBank/DDBJ databases">
        <authorList>
            <person name="Kucharzyk K."/>
            <person name="Murdoch R.W."/>
            <person name="Higgins S."/>
            <person name="Loffler F."/>
        </authorList>
    </citation>
    <scope>NUCLEOTIDE SEQUENCE</scope>
</reference>